<keyword evidence="6" id="KW-1185">Reference proteome</keyword>
<dbReference type="PANTHER" id="PTHR31601:SF2">
    <property type="entry name" value="ALPHA-KETOGLUTARATE DEHYDROGENASE COMPONENT 4"/>
    <property type="match status" value="1"/>
</dbReference>
<dbReference type="PANTHER" id="PTHR31601">
    <property type="entry name" value="28S RIBOSOMAL PROTEIN S36, MITOCHONDRIAL"/>
    <property type="match status" value="1"/>
</dbReference>
<proteinExistence type="inferred from homology"/>
<dbReference type="Pfam" id="PF10937">
    <property type="entry name" value="Kgd4-YMR31"/>
    <property type="match status" value="1"/>
</dbReference>
<keyword evidence="2" id="KW-0496">Mitochondrion</keyword>
<dbReference type="GO" id="GO:0005739">
    <property type="term" value="C:mitochondrion"/>
    <property type="evidence" value="ECO:0007669"/>
    <property type="project" value="UniProtKB-SubCell"/>
</dbReference>
<name>A0A1X2GYT1_9FUNG</name>
<evidence type="ECO:0000313" key="5">
    <source>
        <dbReference type="EMBL" id="ORX63172.1"/>
    </source>
</evidence>
<sequence>MQPTTTMRAVHTPLIRFVGSRQALWKSQPPHTGPHPLTPSNLEKHVPKPEPVLAAPAITPASSTTAAGAIEMSQLPARYHRVPLTQAEMEAIELGGADLTY</sequence>
<feature type="region of interest" description="Disordered" evidence="4">
    <location>
        <begin position="23"/>
        <end position="47"/>
    </location>
</feature>
<comment type="subcellular location">
    <subcellularLocation>
        <location evidence="1">Mitochondrion</location>
    </subcellularLocation>
</comment>
<dbReference type="Proteomes" id="UP000242146">
    <property type="component" value="Unassembled WGS sequence"/>
</dbReference>
<comment type="similarity">
    <text evidence="3">Belongs to the alpha-ketoglutarate dehydrogenase component 4 family.</text>
</comment>
<dbReference type="OrthoDB" id="2116030at2759"/>
<comment type="caution">
    <text evidence="5">The sequence shown here is derived from an EMBL/GenBank/DDBJ whole genome shotgun (WGS) entry which is preliminary data.</text>
</comment>
<accession>A0A1X2GYT1</accession>
<evidence type="ECO:0008006" key="7">
    <source>
        <dbReference type="Google" id="ProtNLM"/>
    </source>
</evidence>
<gene>
    <name evidence="5" type="ORF">DM01DRAFT_1379694</name>
</gene>
<dbReference type="GO" id="GO:0006103">
    <property type="term" value="P:2-oxoglutarate metabolic process"/>
    <property type="evidence" value="ECO:0007669"/>
    <property type="project" value="InterPro"/>
</dbReference>
<dbReference type="AlphaFoldDB" id="A0A1X2GYT1"/>
<reference evidence="5 6" key="1">
    <citation type="submission" date="2016-07" db="EMBL/GenBank/DDBJ databases">
        <title>Pervasive Adenine N6-methylation of Active Genes in Fungi.</title>
        <authorList>
            <consortium name="DOE Joint Genome Institute"/>
            <person name="Mondo S.J."/>
            <person name="Dannebaum R.O."/>
            <person name="Kuo R.C."/>
            <person name="Labutti K."/>
            <person name="Haridas S."/>
            <person name="Kuo A."/>
            <person name="Salamov A."/>
            <person name="Ahrendt S.R."/>
            <person name="Lipzen A."/>
            <person name="Sullivan W."/>
            <person name="Andreopoulos W.B."/>
            <person name="Clum A."/>
            <person name="Lindquist E."/>
            <person name="Daum C."/>
            <person name="Ramamoorthy G.K."/>
            <person name="Gryganskyi A."/>
            <person name="Culley D."/>
            <person name="Magnuson J.K."/>
            <person name="James T.Y."/>
            <person name="O'Malley M.A."/>
            <person name="Stajich J.E."/>
            <person name="Spatafora J.W."/>
            <person name="Visel A."/>
            <person name="Grigoriev I.V."/>
        </authorList>
    </citation>
    <scope>NUCLEOTIDE SEQUENCE [LARGE SCALE GENOMIC DNA]</scope>
    <source>
        <strain evidence="5 6">NRRL 3301</strain>
    </source>
</reference>
<dbReference type="InterPro" id="IPR020373">
    <property type="entry name" value="Kgd4/YMR-31"/>
</dbReference>
<evidence type="ECO:0000256" key="1">
    <source>
        <dbReference type="ARBA" id="ARBA00004173"/>
    </source>
</evidence>
<evidence type="ECO:0000256" key="4">
    <source>
        <dbReference type="SAM" id="MobiDB-lite"/>
    </source>
</evidence>
<evidence type="ECO:0000313" key="6">
    <source>
        <dbReference type="Proteomes" id="UP000242146"/>
    </source>
</evidence>
<dbReference type="GO" id="GO:0004591">
    <property type="term" value="F:oxoglutarate dehydrogenase (succinyl-transferring) activity"/>
    <property type="evidence" value="ECO:0007669"/>
    <property type="project" value="TreeGrafter"/>
</dbReference>
<protein>
    <recommendedName>
        <fullName evidence="7">Ribosomal protein S36, mitochondrial</fullName>
    </recommendedName>
</protein>
<evidence type="ECO:0000256" key="2">
    <source>
        <dbReference type="ARBA" id="ARBA00023128"/>
    </source>
</evidence>
<organism evidence="5 6">
    <name type="scientific">Hesseltinella vesiculosa</name>
    <dbReference type="NCBI Taxonomy" id="101127"/>
    <lineage>
        <taxon>Eukaryota</taxon>
        <taxon>Fungi</taxon>
        <taxon>Fungi incertae sedis</taxon>
        <taxon>Mucoromycota</taxon>
        <taxon>Mucoromycotina</taxon>
        <taxon>Mucoromycetes</taxon>
        <taxon>Mucorales</taxon>
        <taxon>Cunninghamellaceae</taxon>
        <taxon>Hesseltinella</taxon>
    </lineage>
</organism>
<dbReference type="EMBL" id="MCGT01000001">
    <property type="protein sequence ID" value="ORX63172.1"/>
    <property type="molecule type" value="Genomic_DNA"/>
</dbReference>
<evidence type="ECO:0000256" key="3">
    <source>
        <dbReference type="ARBA" id="ARBA00043970"/>
    </source>
</evidence>